<name>A0AAP0QQT3_9ROSI</name>
<proteinExistence type="predicted"/>
<dbReference type="Gene3D" id="3.40.50.1000">
    <property type="entry name" value="HAD superfamily/HAD-like"/>
    <property type="match status" value="1"/>
</dbReference>
<comment type="caution">
    <text evidence="3">The sequence shown here is derived from an EMBL/GenBank/DDBJ whole genome shotgun (WGS) entry which is preliminary data.</text>
</comment>
<reference evidence="3 4" key="1">
    <citation type="submission" date="2024-05" db="EMBL/GenBank/DDBJ databases">
        <title>Haplotype-resolved chromosome-level genome assembly of Huyou (Citrus changshanensis).</title>
        <authorList>
            <person name="Miao C."/>
            <person name="Chen W."/>
            <person name="Wu Y."/>
            <person name="Wang L."/>
            <person name="Zhao S."/>
            <person name="Grierson D."/>
            <person name="Xu C."/>
            <person name="Chen K."/>
        </authorList>
    </citation>
    <scope>NUCLEOTIDE SEQUENCE [LARGE SCALE GENOMIC DNA]</scope>
    <source>
        <strain evidence="3">01-14</strain>
        <tissue evidence="3">Leaf</tissue>
    </source>
</reference>
<dbReference type="Pfam" id="PF03767">
    <property type="entry name" value="Acid_phosphat_B"/>
    <property type="match status" value="2"/>
</dbReference>
<evidence type="ECO:0000313" key="4">
    <source>
        <dbReference type="Proteomes" id="UP001428341"/>
    </source>
</evidence>
<accession>A0AAP0QQT3</accession>
<feature type="signal peptide" evidence="2">
    <location>
        <begin position="1"/>
        <end position="22"/>
    </location>
</feature>
<dbReference type="InterPro" id="IPR023214">
    <property type="entry name" value="HAD_sf"/>
</dbReference>
<evidence type="ECO:0000313" key="3">
    <source>
        <dbReference type="EMBL" id="KAK9208661.1"/>
    </source>
</evidence>
<sequence>MDCRKFLLAISLHSFLISHAFSQSVIQIFPGRTEFAGDRKIRAGDELYCDSWRFSVETNDAGEWDSVPSRCVEFVQKYMTGEHYLSDSEIVSGYSLKHAKSVNVSAGDGKDAWVFDIDETLLSNLPYYAAHGFGYFVFFSEPLDWISLFVGSYGVVILPRVMICSSVRARLRCSAEFVGSSKSAVRSCPISEIFNEDAFDEWVDLAKAPALPASLNFYKELKQLGFKIFLLTGRNEFQRNTTEKNLLFAGYSDWKKLFLRGPSDQGKPATVYKSEKRLELVNEGYRIHGSSGDQWSDLLGFAKAERSFKLPNPMYYIA</sequence>
<dbReference type="PANTHER" id="PTHR31284:SF10">
    <property type="entry name" value="ACID PHOSPHATASE-LIKE PROTEIN"/>
    <property type="match status" value="1"/>
</dbReference>
<dbReference type="AlphaFoldDB" id="A0AAP0QQT3"/>
<dbReference type="InterPro" id="IPR005519">
    <property type="entry name" value="Acid_phosphat_B-like"/>
</dbReference>
<dbReference type="EMBL" id="JBCGBO010000004">
    <property type="protein sequence ID" value="KAK9208661.1"/>
    <property type="molecule type" value="Genomic_DNA"/>
</dbReference>
<keyword evidence="1 2" id="KW-0732">Signal</keyword>
<evidence type="ECO:0000256" key="2">
    <source>
        <dbReference type="SAM" id="SignalP"/>
    </source>
</evidence>
<organism evidence="3 4">
    <name type="scientific">Citrus x changshan-huyou</name>
    <dbReference type="NCBI Taxonomy" id="2935761"/>
    <lineage>
        <taxon>Eukaryota</taxon>
        <taxon>Viridiplantae</taxon>
        <taxon>Streptophyta</taxon>
        <taxon>Embryophyta</taxon>
        <taxon>Tracheophyta</taxon>
        <taxon>Spermatophyta</taxon>
        <taxon>Magnoliopsida</taxon>
        <taxon>eudicotyledons</taxon>
        <taxon>Gunneridae</taxon>
        <taxon>Pentapetalae</taxon>
        <taxon>rosids</taxon>
        <taxon>malvids</taxon>
        <taxon>Sapindales</taxon>
        <taxon>Rutaceae</taxon>
        <taxon>Aurantioideae</taxon>
        <taxon>Citrus</taxon>
    </lineage>
</organism>
<feature type="chain" id="PRO_5042959319" description="Acid phosphatase" evidence="2">
    <location>
        <begin position="23"/>
        <end position="318"/>
    </location>
</feature>
<gene>
    <name evidence="3" type="ORF">WN944_001021</name>
</gene>
<evidence type="ECO:0000256" key="1">
    <source>
        <dbReference type="ARBA" id="ARBA00022729"/>
    </source>
</evidence>
<keyword evidence="4" id="KW-1185">Reference proteome</keyword>
<dbReference type="Proteomes" id="UP001428341">
    <property type="component" value="Unassembled WGS sequence"/>
</dbReference>
<dbReference type="CDD" id="cd07535">
    <property type="entry name" value="HAD_VSP"/>
    <property type="match status" value="1"/>
</dbReference>
<evidence type="ECO:0008006" key="5">
    <source>
        <dbReference type="Google" id="ProtNLM"/>
    </source>
</evidence>
<dbReference type="InterPro" id="IPR036412">
    <property type="entry name" value="HAD-like_sf"/>
</dbReference>
<dbReference type="PANTHER" id="PTHR31284">
    <property type="entry name" value="ACID PHOSPHATASE-LIKE PROTEIN"/>
    <property type="match status" value="1"/>
</dbReference>
<dbReference type="SUPFAM" id="SSF56784">
    <property type="entry name" value="HAD-like"/>
    <property type="match status" value="1"/>
</dbReference>
<protein>
    <recommendedName>
        <fullName evidence="5">Acid phosphatase</fullName>
    </recommendedName>
</protein>